<comment type="caution">
    <text evidence="1">The sequence shown here is derived from an EMBL/GenBank/DDBJ whole genome shotgun (WGS) entry which is preliminary data.</text>
</comment>
<protein>
    <submittedName>
        <fullName evidence="1">Uncharacterized protein</fullName>
    </submittedName>
</protein>
<dbReference type="AlphaFoldDB" id="A0A2P5A847"/>
<dbReference type="EMBL" id="JXTB01000788">
    <property type="protein sequence ID" value="PON32718.1"/>
    <property type="molecule type" value="Genomic_DNA"/>
</dbReference>
<organism evidence="1 2">
    <name type="scientific">Parasponia andersonii</name>
    <name type="common">Sponia andersonii</name>
    <dbReference type="NCBI Taxonomy" id="3476"/>
    <lineage>
        <taxon>Eukaryota</taxon>
        <taxon>Viridiplantae</taxon>
        <taxon>Streptophyta</taxon>
        <taxon>Embryophyta</taxon>
        <taxon>Tracheophyta</taxon>
        <taxon>Spermatophyta</taxon>
        <taxon>Magnoliopsida</taxon>
        <taxon>eudicotyledons</taxon>
        <taxon>Gunneridae</taxon>
        <taxon>Pentapetalae</taxon>
        <taxon>rosids</taxon>
        <taxon>fabids</taxon>
        <taxon>Rosales</taxon>
        <taxon>Cannabaceae</taxon>
        <taxon>Parasponia</taxon>
    </lineage>
</organism>
<evidence type="ECO:0000313" key="1">
    <source>
        <dbReference type="EMBL" id="PON32718.1"/>
    </source>
</evidence>
<feature type="non-terminal residue" evidence="1">
    <location>
        <position position="183"/>
    </location>
</feature>
<name>A0A2P5A847_PARAD</name>
<keyword evidence="2" id="KW-1185">Reference proteome</keyword>
<accession>A0A2P5A847</accession>
<dbReference type="Proteomes" id="UP000237105">
    <property type="component" value="Unassembled WGS sequence"/>
</dbReference>
<evidence type="ECO:0000313" key="2">
    <source>
        <dbReference type="Proteomes" id="UP000237105"/>
    </source>
</evidence>
<sequence length="183" mass="19898">MKDTLSFVSDAAELGTISKNAIKREVVTPRHLILSTIVFGCNPLTFNNLLSVTMSGVCMDRIGEGKLCFHPVVEVVAQKLKQPHLGSQSCFLPCSTNAAELGTISKNAIKRVVVTPRHLILSTIEFGCNPLTFNNLLSVTMSGVCMDRTGEGKLCFHPVVEVVAQKLKQQHLGSQSWFLPSST</sequence>
<gene>
    <name evidence="1" type="ORF">PanWU01x14_358880</name>
</gene>
<reference evidence="2" key="1">
    <citation type="submission" date="2016-06" db="EMBL/GenBank/DDBJ databases">
        <title>Parallel loss of symbiosis genes in relatives of nitrogen-fixing non-legume Parasponia.</title>
        <authorList>
            <person name="Van Velzen R."/>
            <person name="Holmer R."/>
            <person name="Bu F."/>
            <person name="Rutten L."/>
            <person name="Van Zeijl A."/>
            <person name="Liu W."/>
            <person name="Santuari L."/>
            <person name="Cao Q."/>
            <person name="Sharma T."/>
            <person name="Shen D."/>
            <person name="Roswanjaya Y."/>
            <person name="Wardhani T."/>
            <person name="Kalhor M.S."/>
            <person name="Jansen J."/>
            <person name="Van den Hoogen J."/>
            <person name="Gungor B."/>
            <person name="Hartog M."/>
            <person name="Hontelez J."/>
            <person name="Verver J."/>
            <person name="Yang W.-C."/>
            <person name="Schijlen E."/>
            <person name="Repin R."/>
            <person name="Schilthuizen M."/>
            <person name="Schranz E."/>
            <person name="Heidstra R."/>
            <person name="Miyata K."/>
            <person name="Fedorova E."/>
            <person name="Kohlen W."/>
            <person name="Bisseling T."/>
            <person name="Smit S."/>
            <person name="Geurts R."/>
        </authorList>
    </citation>
    <scope>NUCLEOTIDE SEQUENCE [LARGE SCALE GENOMIC DNA]</scope>
    <source>
        <strain evidence="2">cv. WU1-14</strain>
    </source>
</reference>
<proteinExistence type="predicted"/>